<dbReference type="EMBL" id="JARBJD010000381">
    <property type="protein sequence ID" value="KAK2942815.1"/>
    <property type="molecule type" value="Genomic_DNA"/>
</dbReference>
<proteinExistence type="predicted"/>
<name>A0ABQ9WTI3_9EUKA</name>
<dbReference type="Proteomes" id="UP001281761">
    <property type="component" value="Unassembled WGS sequence"/>
</dbReference>
<keyword evidence="2" id="KW-1185">Reference proteome</keyword>
<comment type="caution">
    <text evidence="1">The sequence shown here is derived from an EMBL/GenBank/DDBJ whole genome shotgun (WGS) entry which is preliminary data.</text>
</comment>
<protein>
    <submittedName>
        <fullName evidence="1">Uncharacterized protein</fullName>
    </submittedName>
</protein>
<dbReference type="InterPro" id="IPR011050">
    <property type="entry name" value="Pectin_lyase_fold/virulence"/>
</dbReference>
<evidence type="ECO:0000313" key="1">
    <source>
        <dbReference type="EMBL" id="KAK2942815.1"/>
    </source>
</evidence>
<gene>
    <name evidence="1" type="ORF">BLNAU_22263</name>
</gene>
<organism evidence="1 2">
    <name type="scientific">Blattamonas nauphoetae</name>
    <dbReference type="NCBI Taxonomy" id="2049346"/>
    <lineage>
        <taxon>Eukaryota</taxon>
        <taxon>Metamonada</taxon>
        <taxon>Preaxostyla</taxon>
        <taxon>Oxymonadida</taxon>
        <taxon>Blattamonas</taxon>
    </lineage>
</organism>
<dbReference type="SUPFAM" id="SSF51126">
    <property type="entry name" value="Pectin lyase-like"/>
    <property type="match status" value="3"/>
</dbReference>
<reference evidence="1 2" key="1">
    <citation type="journal article" date="2022" name="bioRxiv">
        <title>Genomics of Preaxostyla Flagellates Illuminates Evolutionary Transitions and the Path Towards Mitochondrial Loss.</title>
        <authorList>
            <person name="Novak L.V.F."/>
            <person name="Treitli S.C."/>
            <person name="Pyrih J."/>
            <person name="Halakuc P."/>
            <person name="Pipaliya S.V."/>
            <person name="Vacek V."/>
            <person name="Brzon O."/>
            <person name="Soukal P."/>
            <person name="Eme L."/>
            <person name="Dacks J.B."/>
            <person name="Karnkowska A."/>
            <person name="Elias M."/>
            <person name="Hampl V."/>
        </authorList>
    </citation>
    <scope>NUCLEOTIDE SEQUENCE [LARGE SCALE GENOMIC DNA]</scope>
    <source>
        <strain evidence="1">NAU3</strain>
        <tissue evidence="1">Gut</tissue>
    </source>
</reference>
<dbReference type="Gene3D" id="2.160.20.10">
    <property type="entry name" value="Single-stranded right-handed beta-helix, Pectin lyase-like"/>
    <property type="match status" value="1"/>
</dbReference>
<dbReference type="InterPro" id="IPR012334">
    <property type="entry name" value="Pectin_lyas_fold"/>
</dbReference>
<accession>A0ABQ9WTI3</accession>
<sequence>MWFLLTWAWTLTQALHDLQVPDLGETISSHSRVSNHEESPQTIILQHPRYQSRTVEISSEIIAINGNVHSRPTILESQQVKETLLRVTNSTASFMNLAFKPLTTRILTVTDGSECLVANSVISVIEDVSPIECSDSTVQVVDSEFDFASTQNRSPSLSTTSSLSSSVLFHSCSFSDVLVTSPGSLICCSSVQTSQIDHCDFRNISHYPTFLQSSFSPLFHNVSVLNSHFSDCENVLFGGVVRDTEDRTSLLAANTTFTRSRSTYTNRTGETFGPIDETAEVVTVDHRYRQCTFTQCVSVDVYGGAIRCNSGANLAVDNCTFIKCHSKYALSGQGGGISFDGDTDKAGVSVTRSIFSECEAVYGGAVRFIRPSHLVIQFCNTSKCCAVQPTTGTVAGPWGGGIGLTGMPVGAVLSNVRFEDCKSAKTASCMDNNFASGSITFSNLLFARGECQQGNVIFSHVNGEPEIAFFSCTFFSNVATATREGTVNGSTRTMAIGNDIRFSSNVVWERVLKSKSSFVNCFSTSNFPRIALDTNPLVVDFSAFQTGNETLLDIHLPTPGIVVSAETGRDGDGCGSTGSDSKCQSIGFTGKNRLADADTTILVEGGRYEETISFNVGSKPAFFSSNGDEYPIVSFSPPSDEDSFMALGVGKLSLSLFTFVPCETASIVKVVGAGTLTIESCQFQNEDGLTPIVKTSIITMKEGTALLKKVTFVGISFNQGSIVKCSGDVTKLEIQECVFTGMSGTAGPLISFERSNEGGEFIVNESKLHGSAVAGSVGGIATNNIETVTITSSTFASLATPTQKAAIDIASCTSLTLASLLFERCIGKSASDIFVTNSASVSLSSPLSQSFSASRSPTSLINGVASDNWLTRTPLAVDGTSGSDEEFCWKNVGCSSITSLLSHVDHSVKWNTTLKEETVGDSAISISNNLQLTMTGTTQAGSILSHTGLVSSPLLSVASGSLSVSQLTLSTNKPGLTRTSSFFVMTGGSLSLTSVTFPSLSFSNSGSMLQVSGTGSLSVSSVTFFGCSTDGVGSVLHSTSSGTISLNIVSLSGNKCGSGKKGRSIAIESTTPIDPSNVVMTNVQIASEGNTGDHEVTLLPKPVTFQNPSHF</sequence>
<evidence type="ECO:0000313" key="2">
    <source>
        <dbReference type="Proteomes" id="UP001281761"/>
    </source>
</evidence>